<evidence type="ECO:0000259" key="1">
    <source>
        <dbReference type="PROSITE" id="PS50908"/>
    </source>
</evidence>
<keyword evidence="2" id="KW-0808">Transferase</keyword>
<dbReference type="GO" id="GO:0061504">
    <property type="term" value="P:cyclic threonylcarbamoyladenosine biosynthetic process"/>
    <property type="evidence" value="ECO:0007669"/>
    <property type="project" value="TreeGrafter"/>
</dbReference>
<dbReference type="PANTHER" id="PTHR43267:SF3">
    <property type="entry name" value="THIF PROTEIN"/>
    <property type="match status" value="1"/>
</dbReference>
<dbReference type="GO" id="GO:0016779">
    <property type="term" value="F:nucleotidyltransferase activity"/>
    <property type="evidence" value="ECO:0007669"/>
    <property type="project" value="UniProtKB-KW"/>
</dbReference>
<dbReference type="Pfam" id="PF00899">
    <property type="entry name" value="ThiF"/>
    <property type="match status" value="1"/>
</dbReference>
<gene>
    <name evidence="2" type="ORF">BDD39_002595</name>
</gene>
<name>A0A846MKD2_9BACL</name>
<reference evidence="2 3" key="1">
    <citation type="submission" date="2020-03" db="EMBL/GenBank/DDBJ databases">
        <title>Genomic Encyclopedia of Archaeal and Bacterial Type Strains, Phase II (KMG-II): from individual species to whole genera.</title>
        <authorList>
            <person name="Goeker M."/>
        </authorList>
    </citation>
    <scope>NUCLEOTIDE SEQUENCE [LARGE SCALE GENOMIC DNA]</scope>
    <source>
        <strain evidence="2 3">DSM 4749</strain>
    </source>
</reference>
<dbReference type="InterPro" id="IPR045886">
    <property type="entry name" value="ThiF/MoeB/HesA"/>
</dbReference>
<protein>
    <submittedName>
        <fullName evidence="2">Molybdopterin/thiamine biosynthesis adenylyltransferase</fullName>
    </submittedName>
</protein>
<dbReference type="Gene3D" id="3.40.50.720">
    <property type="entry name" value="NAD(P)-binding Rossmann-like Domain"/>
    <property type="match status" value="1"/>
</dbReference>
<dbReference type="InterPro" id="IPR000594">
    <property type="entry name" value="ThiF_NAD_FAD-bd"/>
</dbReference>
<dbReference type="PANTHER" id="PTHR43267">
    <property type="entry name" value="TRNA THREONYLCARBAMOYLADENOSINE DEHYDRATASE"/>
    <property type="match status" value="1"/>
</dbReference>
<dbReference type="InterPro" id="IPR035985">
    <property type="entry name" value="Ubiquitin-activating_enz"/>
</dbReference>
<dbReference type="RefSeq" id="WP_166911342.1">
    <property type="nucleotide sequence ID" value="NZ_JAASRS010000001.1"/>
</dbReference>
<evidence type="ECO:0000313" key="2">
    <source>
        <dbReference type="EMBL" id="NIK16085.1"/>
    </source>
</evidence>
<proteinExistence type="predicted"/>
<evidence type="ECO:0000313" key="3">
    <source>
        <dbReference type="Proteomes" id="UP000532769"/>
    </source>
</evidence>
<dbReference type="AlphaFoldDB" id="A0A846MKD2"/>
<dbReference type="SUPFAM" id="SSF69572">
    <property type="entry name" value="Activating enzymes of the ubiquitin-like proteins"/>
    <property type="match status" value="1"/>
</dbReference>
<dbReference type="CDD" id="cd01483">
    <property type="entry name" value="E1_enzyme_family"/>
    <property type="match status" value="1"/>
</dbReference>
<dbReference type="GO" id="GO:0008641">
    <property type="term" value="F:ubiquitin-like modifier activating enzyme activity"/>
    <property type="evidence" value="ECO:0007669"/>
    <property type="project" value="InterPro"/>
</dbReference>
<dbReference type="GO" id="GO:0061503">
    <property type="term" value="F:tRNA threonylcarbamoyladenosine dehydratase"/>
    <property type="evidence" value="ECO:0007669"/>
    <property type="project" value="TreeGrafter"/>
</dbReference>
<sequence>MDDHLDLLDVYAQIRNESVEYLISKYEAIIVEKNEGTNDYPVTLQIKTIVADYEVKLLISLPFNFPDSFPKVKLDEHSFRKLYPLPHLSKSKTLCLFDDVLASPNPANPLGVIDAIIQKAKEVLTKGVSKQNFQDYTDEFETYWDEDSKGSYLSIVEPSEVPKEVYLVPFTYANWRQQGIFANQKSDAINWVQNLGGTVREEEIAKVLYIPLSQPMQFPFPKSNRDIYHLLKDNKLAIQALSEYLTKHKRPTKVLFSMQSDGDYSWGVWEHLPPMKEVVLKYKGWKRIKTSMDGFRKDSRHGLLEIVKEFPKREIAKYSVEDVRAVRLKKRGGDGKSENHGLKIAIIGCGALGSHIAQSMFDIGIEHLLLVDYDVLSFENINRHLCGASDVGQPKTEAVKSKLRKHYPTSQIHVYNRDVLSLLAFSPNALNSYDLIIVAISHFPTELRLNQLQIQGLINKPMLHVWVEPYLAGGHAIWINPEDKIHLKTLFDESGAYKYQILKDGNKYTKKELGCNTSYVPYGVLELKRFIFDLIMFIKQQINVEPRESKVFTWLGNLTEQRKSKRLLAPKWVGATDFSLRFYNLENNQESVD</sequence>
<dbReference type="PROSITE" id="PS50908">
    <property type="entry name" value="RWD"/>
    <property type="match status" value="1"/>
</dbReference>
<feature type="domain" description="RWD" evidence="1">
    <location>
        <begin position="17"/>
        <end position="127"/>
    </location>
</feature>
<dbReference type="EMBL" id="JAASRS010000001">
    <property type="protein sequence ID" value="NIK16085.1"/>
    <property type="molecule type" value="Genomic_DNA"/>
</dbReference>
<dbReference type="Pfam" id="PF14461">
    <property type="entry name" value="Prok-E2_B"/>
    <property type="match status" value="1"/>
</dbReference>
<comment type="caution">
    <text evidence="2">The sequence shown here is derived from an EMBL/GenBank/DDBJ whole genome shotgun (WGS) entry which is preliminary data.</text>
</comment>
<dbReference type="InterPro" id="IPR032701">
    <property type="entry name" value="Prok-E2_B_dom"/>
</dbReference>
<dbReference type="Proteomes" id="UP000532769">
    <property type="component" value="Unassembled WGS sequence"/>
</dbReference>
<keyword evidence="3" id="KW-1185">Reference proteome</keyword>
<organism evidence="2 3">
    <name type="scientific">Saccharococcus thermophilus</name>
    <dbReference type="NCBI Taxonomy" id="29396"/>
    <lineage>
        <taxon>Bacteria</taxon>
        <taxon>Bacillati</taxon>
        <taxon>Bacillota</taxon>
        <taxon>Bacilli</taxon>
        <taxon>Bacillales</taxon>
        <taxon>Anoxybacillaceae</taxon>
        <taxon>Saccharococcus</taxon>
    </lineage>
</organism>
<accession>A0A846MKD2</accession>
<dbReference type="InterPro" id="IPR006575">
    <property type="entry name" value="RWD_dom"/>
</dbReference>
<keyword evidence="2" id="KW-0548">Nucleotidyltransferase</keyword>